<feature type="transmembrane region" description="Helical" evidence="2">
    <location>
        <begin position="80"/>
        <end position="105"/>
    </location>
</feature>
<keyword evidence="4" id="KW-1185">Reference proteome</keyword>
<name>A0A1E4TYD1_PACTA</name>
<dbReference type="EMBL" id="KV454012">
    <property type="protein sequence ID" value="ODV96755.1"/>
    <property type="molecule type" value="Genomic_DNA"/>
</dbReference>
<keyword evidence="2" id="KW-0472">Membrane</keyword>
<organism evidence="3 4">
    <name type="scientific">Pachysolen tannophilus NRRL Y-2460</name>
    <dbReference type="NCBI Taxonomy" id="669874"/>
    <lineage>
        <taxon>Eukaryota</taxon>
        <taxon>Fungi</taxon>
        <taxon>Dikarya</taxon>
        <taxon>Ascomycota</taxon>
        <taxon>Saccharomycotina</taxon>
        <taxon>Pichiomycetes</taxon>
        <taxon>Pachysolenaceae</taxon>
        <taxon>Pachysolen</taxon>
    </lineage>
</organism>
<evidence type="ECO:0000313" key="4">
    <source>
        <dbReference type="Proteomes" id="UP000094236"/>
    </source>
</evidence>
<dbReference type="OrthoDB" id="4092221at2759"/>
<evidence type="ECO:0000256" key="1">
    <source>
        <dbReference type="SAM" id="MobiDB-lite"/>
    </source>
</evidence>
<reference evidence="4" key="1">
    <citation type="submission" date="2016-05" db="EMBL/GenBank/DDBJ databases">
        <title>Comparative genomics of biotechnologically important yeasts.</title>
        <authorList>
            <consortium name="DOE Joint Genome Institute"/>
            <person name="Riley R."/>
            <person name="Haridas S."/>
            <person name="Wolfe K.H."/>
            <person name="Lopes M.R."/>
            <person name="Hittinger C.T."/>
            <person name="Goker M."/>
            <person name="Salamov A."/>
            <person name="Wisecaver J."/>
            <person name="Long T.M."/>
            <person name="Aerts A.L."/>
            <person name="Barry K."/>
            <person name="Choi C."/>
            <person name="Clum A."/>
            <person name="Coughlan A.Y."/>
            <person name="Deshpande S."/>
            <person name="Douglass A.P."/>
            <person name="Hanson S.J."/>
            <person name="Klenk H.-P."/>
            <person name="Labutti K."/>
            <person name="Lapidus A."/>
            <person name="Lindquist E."/>
            <person name="Lipzen A."/>
            <person name="Meier-Kolthoff J.P."/>
            <person name="Ohm R.A."/>
            <person name="Otillar R.P."/>
            <person name="Pangilinan J."/>
            <person name="Peng Y."/>
            <person name="Rokas A."/>
            <person name="Rosa C.A."/>
            <person name="Scheuner C."/>
            <person name="Sibirny A.A."/>
            <person name="Slot J.C."/>
            <person name="Stielow J.B."/>
            <person name="Sun H."/>
            <person name="Kurtzman C.P."/>
            <person name="Blackwell M."/>
            <person name="Grigoriev I.V."/>
            <person name="Jeffries T.W."/>
        </authorList>
    </citation>
    <scope>NUCLEOTIDE SEQUENCE [LARGE SCALE GENOMIC DNA]</scope>
    <source>
        <strain evidence="4">NRRL Y-2460</strain>
    </source>
</reference>
<sequence length="626" mass="72404">MGVIKLMQYEKGELVPETKIKSKVHNFKIRRDDDDDNDENMVYVDNLDTESIFNDITIFEDDRLMNTLSAIKSSSDTSPIVLNGLLLFGLMVIITIILGTLLFCIRKYFFLRNRVEKIRSATSMKVNDGNWSPGSTTVIKIEDDRKIITGLPDSMNQNTIYPSLSQLHELSENFPIPSQFDNEEYNSGQPYTGTGGHVQHQLENNLHSQHAPRLGNDDLNPVSVEKCKSLFKKLGKKNKNQMEKYGSAETHADLLDLANLANSADAPARQLLSSPLAAEPSLLQVVQNEDDSSGLMKDGTLTEYLEKNFAVEDIPLNKFLKRGKYIYKIELLEKLRDTMIIAKNNENKSKFFLNFDEIQTGINGGDKEKICKQLKTFTSLDIPVMKFRSSWKAERAINEIKQYLMNDNLAHQYPNDRATKKIYIIRFLSIAANSMEYENANIFLPTFVQLIHEIVEGGSFISFFNDINISTIIKNSFFCIIMEFIYSHWYFHESKNDYINKKFIQWKCAPMIQQKFYLFKYLINLCFGFNTNVNNSETKENCFHNLQKFLVSLKLTYDIIPILKEASKITNDEKLIILFEFLKKKFLKENINIKNNKNNKNNKKIKIIMKIMNLQICPLHHHLHFT</sequence>
<evidence type="ECO:0000256" key="2">
    <source>
        <dbReference type="SAM" id="Phobius"/>
    </source>
</evidence>
<keyword evidence="2" id="KW-0812">Transmembrane</keyword>
<protein>
    <submittedName>
        <fullName evidence="3">Uncharacterized protein</fullName>
    </submittedName>
</protein>
<accession>A0A1E4TYD1</accession>
<proteinExistence type="predicted"/>
<gene>
    <name evidence="3" type="ORF">PACTADRAFT_15275</name>
</gene>
<dbReference type="AlphaFoldDB" id="A0A1E4TYD1"/>
<keyword evidence="2" id="KW-1133">Transmembrane helix</keyword>
<feature type="region of interest" description="Disordered" evidence="1">
    <location>
        <begin position="178"/>
        <end position="198"/>
    </location>
</feature>
<dbReference type="Proteomes" id="UP000094236">
    <property type="component" value="Unassembled WGS sequence"/>
</dbReference>
<evidence type="ECO:0000313" key="3">
    <source>
        <dbReference type="EMBL" id="ODV96755.1"/>
    </source>
</evidence>